<evidence type="ECO:0000313" key="3">
    <source>
        <dbReference type="Proteomes" id="UP001281410"/>
    </source>
</evidence>
<dbReference type="Pfam" id="PF13456">
    <property type="entry name" value="RVT_3"/>
    <property type="match status" value="1"/>
</dbReference>
<organism evidence="2 3">
    <name type="scientific">Dipteronia sinensis</name>
    <dbReference type="NCBI Taxonomy" id="43782"/>
    <lineage>
        <taxon>Eukaryota</taxon>
        <taxon>Viridiplantae</taxon>
        <taxon>Streptophyta</taxon>
        <taxon>Embryophyta</taxon>
        <taxon>Tracheophyta</taxon>
        <taxon>Spermatophyta</taxon>
        <taxon>Magnoliopsida</taxon>
        <taxon>eudicotyledons</taxon>
        <taxon>Gunneridae</taxon>
        <taxon>Pentapetalae</taxon>
        <taxon>rosids</taxon>
        <taxon>malvids</taxon>
        <taxon>Sapindales</taxon>
        <taxon>Sapindaceae</taxon>
        <taxon>Hippocastanoideae</taxon>
        <taxon>Acereae</taxon>
        <taxon>Dipteronia</taxon>
    </lineage>
</organism>
<sequence length="229" mass="25317">MRLSFFLSSFGDWFCRNQLVHNLGNPDLDIVVNWATLYLDEWRSIHILDSVSTSRNDGLLSGWRPPEEGFWKINTDAASCYKDHLIGLGCIIREASSKVKMAAVWKLTAMVSPVVVEALEVKCGIQLAMEAGLVPFQIETDSLQVVNLVSAGSPSSGEVGPIIDEIPGFLHSLPSCSIDHISRKGNTAAHSLAKRALIGSDFCWVDGCPQKLKLRILPDKFPRHIRFNT</sequence>
<dbReference type="InterPro" id="IPR012337">
    <property type="entry name" value="RNaseH-like_sf"/>
</dbReference>
<dbReference type="GO" id="GO:0003676">
    <property type="term" value="F:nucleic acid binding"/>
    <property type="evidence" value="ECO:0007669"/>
    <property type="project" value="InterPro"/>
</dbReference>
<dbReference type="InterPro" id="IPR036397">
    <property type="entry name" value="RNaseH_sf"/>
</dbReference>
<dbReference type="GO" id="GO:0004523">
    <property type="term" value="F:RNA-DNA hybrid ribonuclease activity"/>
    <property type="evidence" value="ECO:0007669"/>
    <property type="project" value="InterPro"/>
</dbReference>
<comment type="caution">
    <text evidence="2">The sequence shown here is derived from an EMBL/GenBank/DDBJ whole genome shotgun (WGS) entry which is preliminary data.</text>
</comment>
<dbReference type="SUPFAM" id="SSF53098">
    <property type="entry name" value="Ribonuclease H-like"/>
    <property type="match status" value="1"/>
</dbReference>
<dbReference type="EMBL" id="JANJYJ010000007">
    <property type="protein sequence ID" value="KAK3199857.1"/>
    <property type="molecule type" value="Genomic_DNA"/>
</dbReference>
<reference evidence="2" key="1">
    <citation type="journal article" date="2023" name="Plant J.">
        <title>Genome sequences and population genomics provide insights into the demographic history, inbreeding, and mutation load of two 'living fossil' tree species of Dipteronia.</title>
        <authorList>
            <person name="Feng Y."/>
            <person name="Comes H.P."/>
            <person name="Chen J."/>
            <person name="Zhu S."/>
            <person name="Lu R."/>
            <person name="Zhang X."/>
            <person name="Li P."/>
            <person name="Qiu J."/>
            <person name="Olsen K.M."/>
            <person name="Qiu Y."/>
        </authorList>
    </citation>
    <scope>NUCLEOTIDE SEQUENCE</scope>
    <source>
        <strain evidence="2">NBL</strain>
    </source>
</reference>
<dbReference type="PANTHER" id="PTHR47074:SF79">
    <property type="entry name" value="PUTATIVE-RELATED"/>
    <property type="match status" value="1"/>
</dbReference>
<name>A0AAE0E1X8_9ROSI</name>
<dbReference type="Proteomes" id="UP001281410">
    <property type="component" value="Unassembled WGS sequence"/>
</dbReference>
<protein>
    <recommendedName>
        <fullName evidence="1">RNase H type-1 domain-containing protein</fullName>
    </recommendedName>
</protein>
<keyword evidence="3" id="KW-1185">Reference proteome</keyword>
<dbReference type="AlphaFoldDB" id="A0AAE0E1X8"/>
<gene>
    <name evidence="2" type="ORF">Dsin_023272</name>
</gene>
<dbReference type="CDD" id="cd06222">
    <property type="entry name" value="RNase_H_like"/>
    <property type="match status" value="1"/>
</dbReference>
<accession>A0AAE0E1X8</accession>
<dbReference type="InterPro" id="IPR052929">
    <property type="entry name" value="RNase_H-like_EbsB-rel"/>
</dbReference>
<proteinExistence type="predicted"/>
<dbReference type="InterPro" id="IPR002156">
    <property type="entry name" value="RNaseH_domain"/>
</dbReference>
<feature type="domain" description="RNase H type-1" evidence="1">
    <location>
        <begin position="74"/>
        <end position="196"/>
    </location>
</feature>
<dbReference type="Gene3D" id="3.30.420.10">
    <property type="entry name" value="Ribonuclease H-like superfamily/Ribonuclease H"/>
    <property type="match status" value="1"/>
</dbReference>
<dbReference type="InterPro" id="IPR044730">
    <property type="entry name" value="RNase_H-like_dom_plant"/>
</dbReference>
<evidence type="ECO:0000313" key="2">
    <source>
        <dbReference type="EMBL" id="KAK3199857.1"/>
    </source>
</evidence>
<dbReference type="PANTHER" id="PTHR47074">
    <property type="entry name" value="BNAC02G40300D PROTEIN"/>
    <property type="match status" value="1"/>
</dbReference>
<evidence type="ECO:0000259" key="1">
    <source>
        <dbReference type="Pfam" id="PF13456"/>
    </source>
</evidence>